<dbReference type="GO" id="GO:0016747">
    <property type="term" value="F:acyltransferase activity, transferring groups other than amino-acyl groups"/>
    <property type="evidence" value="ECO:0007669"/>
    <property type="project" value="InterPro"/>
</dbReference>
<keyword evidence="2" id="KW-0808">Transferase</keyword>
<evidence type="ECO:0000313" key="2">
    <source>
        <dbReference type="EMBL" id="NMO15632.1"/>
    </source>
</evidence>
<keyword evidence="3" id="KW-1185">Reference proteome</keyword>
<sequence>MTVVWVQLQPGDGVPIDEILESNQQFLGAWRFMARHNPRGEVLDLPDVHIASANGAWMMLNVAFLRAPVKSAEELQRAAAAAAGYFVPRGNPWMLAVCEDWLPAEVRPRAAELLAPYGLKTGMDTTGMVTDALVPPRRPLPEVELRQAVDTKGRNDIADINAHAYDAPRDMVRASLDVPAYFAGEGLGVGYVAYRDGEAASSTTVFPIDGVAYVALVATMRQHRKLGCAEAVLRKALDEMHRTQGLKRTVLHATADGYPVYLRMGYRAVTRIHFYMAAASPR</sequence>
<reference evidence="2 3" key="1">
    <citation type="submission" date="2020-04" db="EMBL/GenBank/DDBJ databases">
        <title>Draft genome of Pyxidicoccus fallax type strain.</title>
        <authorList>
            <person name="Whitworth D.E."/>
        </authorList>
    </citation>
    <scope>NUCLEOTIDE SEQUENCE [LARGE SCALE GENOMIC DNA]</scope>
    <source>
        <strain evidence="2 3">DSM 14698</strain>
    </source>
</reference>
<dbReference type="EMBL" id="JABBJJ010000043">
    <property type="protein sequence ID" value="NMO15632.1"/>
    <property type="molecule type" value="Genomic_DNA"/>
</dbReference>
<proteinExistence type="predicted"/>
<dbReference type="PROSITE" id="PS51186">
    <property type="entry name" value="GNAT"/>
    <property type="match status" value="1"/>
</dbReference>
<dbReference type="InterPro" id="IPR016181">
    <property type="entry name" value="Acyl_CoA_acyltransferase"/>
</dbReference>
<dbReference type="Gene3D" id="3.40.630.30">
    <property type="match status" value="1"/>
</dbReference>
<gene>
    <name evidence="2" type="ORF">HG543_12325</name>
</gene>
<evidence type="ECO:0000313" key="3">
    <source>
        <dbReference type="Proteomes" id="UP000518300"/>
    </source>
</evidence>
<feature type="domain" description="N-acetyltransferase" evidence="1">
    <location>
        <begin position="143"/>
        <end position="282"/>
    </location>
</feature>
<dbReference type="CDD" id="cd04301">
    <property type="entry name" value="NAT_SF"/>
    <property type="match status" value="1"/>
</dbReference>
<evidence type="ECO:0000259" key="1">
    <source>
        <dbReference type="PROSITE" id="PS51186"/>
    </source>
</evidence>
<dbReference type="Proteomes" id="UP000518300">
    <property type="component" value="Unassembled WGS sequence"/>
</dbReference>
<dbReference type="Pfam" id="PF00583">
    <property type="entry name" value="Acetyltransf_1"/>
    <property type="match status" value="1"/>
</dbReference>
<dbReference type="InterPro" id="IPR000182">
    <property type="entry name" value="GNAT_dom"/>
</dbReference>
<name>A0A848LBL7_9BACT</name>
<dbReference type="SUPFAM" id="SSF55729">
    <property type="entry name" value="Acyl-CoA N-acyltransferases (Nat)"/>
    <property type="match status" value="1"/>
</dbReference>
<dbReference type="AlphaFoldDB" id="A0A848LBL7"/>
<protein>
    <submittedName>
        <fullName evidence="2">GNAT family N-acetyltransferase</fullName>
    </submittedName>
</protein>
<comment type="caution">
    <text evidence="2">The sequence shown here is derived from an EMBL/GenBank/DDBJ whole genome shotgun (WGS) entry which is preliminary data.</text>
</comment>
<organism evidence="2 3">
    <name type="scientific">Pyxidicoccus fallax</name>
    <dbReference type="NCBI Taxonomy" id="394095"/>
    <lineage>
        <taxon>Bacteria</taxon>
        <taxon>Pseudomonadati</taxon>
        <taxon>Myxococcota</taxon>
        <taxon>Myxococcia</taxon>
        <taxon>Myxococcales</taxon>
        <taxon>Cystobacterineae</taxon>
        <taxon>Myxococcaceae</taxon>
        <taxon>Pyxidicoccus</taxon>
    </lineage>
</organism>
<accession>A0A848LBL7</accession>